<evidence type="ECO:0000313" key="1">
    <source>
        <dbReference type="EMBL" id="VCX41824.1"/>
    </source>
</evidence>
<dbReference type="AlphaFoldDB" id="A0A9X9MBY1"/>
<sequence length="26" mass="2763">MSGISLHPLPSERISGSSKVFSFQGN</sequence>
<reference evidence="1 2" key="1">
    <citation type="submission" date="2018-10" db="EMBL/GenBank/DDBJ databases">
        <authorList>
            <person name="Ekblom R."/>
            <person name="Jareborg N."/>
        </authorList>
    </citation>
    <scope>NUCLEOTIDE SEQUENCE [LARGE SCALE GENOMIC DNA]</scope>
    <source>
        <tissue evidence="1">Muscle</tissue>
    </source>
</reference>
<accession>A0A9X9MBY1</accession>
<organism evidence="1 2">
    <name type="scientific">Gulo gulo</name>
    <name type="common">Wolverine</name>
    <name type="synonym">Gluton</name>
    <dbReference type="NCBI Taxonomy" id="48420"/>
    <lineage>
        <taxon>Eukaryota</taxon>
        <taxon>Metazoa</taxon>
        <taxon>Chordata</taxon>
        <taxon>Craniata</taxon>
        <taxon>Vertebrata</taxon>
        <taxon>Euteleostomi</taxon>
        <taxon>Mammalia</taxon>
        <taxon>Eutheria</taxon>
        <taxon>Laurasiatheria</taxon>
        <taxon>Carnivora</taxon>
        <taxon>Caniformia</taxon>
        <taxon>Musteloidea</taxon>
        <taxon>Mustelidae</taxon>
        <taxon>Guloninae</taxon>
        <taxon>Gulo</taxon>
    </lineage>
</organism>
<name>A0A9X9MBY1_GULGU</name>
<dbReference type="Proteomes" id="UP000269945">
    <property type="component" value="Unassembled WGS sequence"/>
</dbReference>
<keyword evidence="2" id="KW-1185">Reference proteome</keyword>
<proteinExistence type="predicted"/>
<gene>
    <name evidence="1" type="ORF">BN2614_LOCUS2</name>
</gene>
<dbReference type="EMBL" id="CYRY02046176">
    <property type="protein sequence ID" value="VCX41824.1"/>
    <property type="molecule type" value="Genomic_DNA"/>
</dbReference>
<evidence type="ECO:0000313" key="2">
    <source>
        <dbReference type="Proteomes" id="UP000269945"/>
    </source>
</evidence>
<protein>
    <submittedName>
        <fullName evidence="1">Uncharacterized protein</fullName>
    </submittedName>
</protein>
<comment type="caution">
    <text evidence="1">The sequence shown here is derived from an EMBL/GenBank/DDBJ whole genome shotgun (WGS) entry which is preliminary data.</text>
</comment>